<protein>
    <submittedName>
        <fullName evidence="2">Uncharacterized protein</fullName>
    </submittedName>
</protein>
<proteinExistence type="predicted"/>
<dbReference type="AlphaFoldDB" id="A0A0D9NMW1"/>
<evidence type="ECO:0000256" key="1">
    <source>
        <dbReference type="SAM" id="MobiDB-lite"/>
    </source>
</evidence>
<sequence length="473" mass="50359">MATSDTKLTLPLDLSQSYLTFYNKGEVSGVVTLEAAARVSYGKKKVIADIPFPGASSKIPGIATIGPQLVVKGGINARLSMAGTVETKLQIAKWNVRQVVPDNSQYKPELIDNSHTDLDRTGYFEGIKKPEFYAGVKVSGDVEVKLSAAAEFGIRFVERWKVEPAGAAIVGEATVTAGPTAGISTTGTCPFTYELDVGAHLFARVTAPDPFGIGWSGAEVTITEGKKNIFKEGTCPGLGPVPTRRALGIIEGGNTDDNDSALSTAYGGHLLPALWDSSALTSTDKVHLSSLSKRGGVYGPALSIPVGNVFCPPPTNSKDTEDGPMSCAASSGSDDNASRRKRSKSLEQHLHGHVSADRRRHVSSYSEGHQHHRTNDTDTGVLTVSAAELLADSREVVLGWDCRLVHFAGNGFLSSLAHDIMLRDSKDFFFNGELGVLFEKIENCFLRVLEHTGGSALGGRGSHGKAGQNRENY</sequence>
<feature type="compositionally biased region" description="Basic and acidic residues" evidence="1">
    <location>
        <begin position="344"/>
        <end position="357"/>
    </location>
</feature>
<dbReference type="EMBL" id="KE384750">
    <property type="protein sequence ID" value="KJK75422.1"/>
    <property type="molecule type" value="Genomic_DNA"/>
</dbReference>
<gene>
    <name evidence="2" type="ORF">H634G_09440</name>
</gene>
<evidence type="ECO:0000313" key="2">
    <source>
        <dbReference type="EMBL" id="KJK75422.1"/>
    </source>
</evidence>
<feature type="region of interest" description="Disordered" evidence="1">
    <location>
        <begin position="313"/>
        <end position="377"/>
    </location>
</feature>
<keyword evidence="3" id="KW-1185">Reference proteome</keyword>
<name>A0A0D9NMW1_METAN</name>
<dbReference type="STRING" id="1291518.A0A0D9NMW1"/>
<accession>A0A0D9NMW1</accession>
<dbReference type="Proteomes" id="UP000054544">
    <property type="component" value="Unassembled WGS sequence"/>
</dbReference>
<reference evidence="3" key="1">
    <citation type="journal article" date="2014" name="BMC Genomics">
        <title>The genome sequence of the biocontrol fungus Metarhizium anisopliae and comparative genomics of Metarhizium species.</title>
        <authorList>
            <person name="Pattemore J.A."/>
            <person name="Hane J.K."/>
            <person name="Williams A.H."/>
            <person name="Wilson B.A."/>
            <person name="Stodart B.J."/>
            <person name="Ash G.J."/>
        </authorList>
    </citation>
    <scope>NUCLEOTIDE SEQUENCE [LARGE SCALE GENOMIC DNA]</scope>
    <source>
        <strain evidence="3">BRIP 53293</strain>
    </source>
</reference>
<evidence type="ECO:0000313" key="3">
    <source>
        <dbReference type="Proteomes" id="UP000054544"/>
    </source>
</evidence>
<organism evidence="2 3">
    <name type="scientific">Metarhizium anisopliae BRIP 53293</name>
    <dbReference type="NCBI Taxonomy" id="1291518"/>
    <lineage>
        <taxon>Eukaryota</taxon>
        <taxon>Fungi</taxon>
        <taxon>Dikarya</taxon>
        <taxon>Ascomycota</taxon>
        <taxon>Pezizomycotina</taxon>
        <taxon>Sordariomycetes</taxon>
        <taxon>Hypocreomycetidae</taxon>
        <taxon>Hypocreales</taxon>
        <taxon>Clavicipitaceae</taxon>
        <taxon>Metarhizium</taxon>
    </lineage>
</organism>